<dbReference type="AlphaFoldDB" id="X1RWP7"/>
<sequence length="145" mass="16811">YNSQLRSMCWRLASSLKRAKGCFYVYYIKEKEKYQKQFLSRGYKILATPSGRWACSNCGASWAKQRDIGPCCDSPQIEKKLRQEPAGVIWVGHLDAMAVRKMIKLFLACLWLVWREAEGLPITKPYAIDKLGHNSYIVPWEMVDK</sequence>
<evidence type="ECO:0000313" key="1">
    <source>
        <dbReference type="EMBL" id="GAI59929.1"/>
    </source>
</evidence>
<gene>
    <name evidence="1" type="ORF">S12H4_04599</name>
</gene>
<reference evidence="1" key="1">
    <citation type="journal article" date="2014" name="Front. Microbiol.">
        <title>High frequency of phylogenetically diverse reductive dehalogenase-homologous genes in deep subseafloor sedimentary metagenomes.</title>
        <authorList>
            <person name="Kawai M."/>
            <person name="Futagami T."/>
            <person name="Toyoda A."/>
            <person name="Takaki Y."/>
            <person name="Nishi S."/>
            <person name="Hori S."/>
            <person name="Arai W."/>
            <person name="Tsubouchi T."/>
            <person name="Morono Y."/>
            <person name="Uchiyama I."/>
            <person name="Ito T."/>
            <person name="Fujiyama A."/>
            <person name="Inagaki F."/>
            <person name="Takami H."/>
        </authorList>
    </citation>
    <scope>NUCLEOTIDE SEQUENCE</scope>
    <source>
        <strain evidence="1">Expedition CK06-06</strain>
    </source>
</reference>
<accession>X1RWP7</accession>
<dbReference type="EMBL" id="BARW01001442">
    <property type="protein sequence ID" value="GAI59929.1"/>
    <property type="molecule type" value="Genomic_DNA"/>
</dbReference>
<comment type="caution">
    <text evidence="1">The sequence shown here is derived from an EMBL/GenBank/DDBJ whole genome shotgun (WGS) entry which is preliminary data.</text>
</comment>
<protein>
    <submittedName>
        <fullName evidence="1">Uncharacterized protein</fullName>
    </submittedName>
</protein>
<feature type="non-terminal residue" evidence="1">
    <location>
        <position position="1"/>
    </location>
</feature>
<name>X1RWP7_9ZZZZ</name>
<proteinExistence type="predicted"/>
<organism evidence="1">
    <name type="scientific">marine sediment metagenome</name>
    <dbReference type="NCBI Taxonomy" id="412755"/>
    <lineage>
        <taxon>unclassified sequences</taxon>
        <taxon>metagenomes</taxon>
        <taxon>ecological metagenomes</taxon>
    </lineage>
</organism>